<reference evidence="7" key="1">
    <citation type="submission" date="2020-04" db="EMBL/GenBank/DDBJ databases">
        <authorList>
            <person name="Zhang T."/>
        </authorList>
    </citation>
    <scope>NUCLEOTIDE SEQUENCE</scope>
    <source>
        <strain evidence="7">HKST-UBA02</strain>
    </source>
</reference>
<dbReference type="AlphaFoldDB" id="A0A955RWG4"/>
<comment type="similarity">
    <text evidence="2">Belongs to the pseudouridine synthase TruB family. Type 1 subfamily.</text>
</comment>
<organism evidence="7 8">
    <name type="scientific">candidate division WWE3 bacterium</name>
    <dbReference type="NCBI Taxonomy" id="2053526"/>
    <lineage>
        <taxon>Bacteria</taxon>
        <taxon>Katanobacteria</taxon>
    </lineage>
</organism>
<comment type="catalytic activity">
    <reaction evidence="1">
        <text>uridine(55) in tRNA = pseudouridine(55) in tRNA</text>
        <dbReference type="Rhea" id="RHEA:42532"/>
        <dbReference type="Rhea" id="RHEA-COMP:10101"/>
        <dbReference type="Rhea" id="RHEA-COMP:10102"/>
        <dbReference type="ChEBI" id="CHEBI:65314"/>
        <dbReference type="ChEBI" id="CHEBI:65315"/>
        <dbReference type="EC" id="5.4.99.25"/>
    </reaction>
</comment>
<dbReference type="GO" id="GO:0006400">
    <property type="term" value="P:tRNA modification"/>
    <property type="evidence" value="ECO:0007669"/>
    <property type="project" value="TreeGrafter"/>
</dbReference>
<dbReference type="Gene3D" id="3.30.2350.10">
    <property type="entry name" value="Pseudouridine synthase"/>
    <property type="match status" value="1"/>
</dbReference>
<dbReference type="InterPro" id="IPR014780">
    <property type="entry name" value="tRNA_psdUridine_synth_TruB"/>
</dbReference>
<evidence type="ECO:0000256" key="2">
    <source>
        <dbReference type="ARBA" id="ARBA00005642"/>
    </source>
</evidence>
<accession>A0A955RWG4</accession>
<dbReference type="EC" id="5.4.99.25" evidence="3"/>
<evidence type="ECO:0000313" key="7">
    <source>
        <dbReference type="EMBL" id="MCA9397824.1"/>
    </source>
</evidence>
<dbReference type="Pfam" id="PF01509">
    <property type="entry name" value="TruB_N"/>
    <property type="match status" value="1"/>
</dbReference>
<protein>
    <recommendedName>
        <fullName evidence="3">tRNA pseudouridine(55) synthase</fullName>
        <ecNumber evidence="3">5.4.99.25</ecNumber>
    </recommendedName>
</protein>
<dbReference type="GO" id="GO:0160148">
    <property type="term" value="F:tRNA pseudouridine(55) synthase activity"/>
    <property type="evidence" value="ECO:0007669"/>
    <property type="project" value="UniProtKB-EC"/>
</dbReference>
<evidence type="ECO:0000313" key="8">
    <source>
        <dbReference type="Proteomes" id="UP000699691"/>
    </source>
</evidence>
<evidence type="ECO:0000256" key="4">
    <source>
        <dbReference type="ARBA" id="ARBA00022694"/>
    </source>
</evidence>
<dbReference type="EMBL" id="JAGQKY010000156">
    <property type="protein sequence ID" value="MCA9397824.1"/>
    <property type="molecule type" value="Genomic_DNA"/>
</dbReference>
<keyword evidence="5" id="KW-0413">Isomerase</keyword>
<dbReference type="InterPro" id="IPR020103">
    <property type="entry name" value="PsdUridine_synth_cat_dom_sf"/>
</dbReference>
<dbReference type="InterPro" id="IPR002501">
    <property type="entry name" value="PsdUridine_synth_N"/>
</dbReference>
<comment type="caution">
    <text evidence="7">The sequence shown here is derived from an EMBL/GenBank/DDBJ whole genome shotgun (WGS) entry which is preliminary data.</text>
</comment>
<keyword evidence="4" id="KW-0819">tRNA processing</keyword>
<dbReference type="PANTHER" id="PTHR13767:SF2">
    <property type="entry name" value="PSEUDOURIDYLATE SYNTHASE TRUB1"/>
    <property type="match status" value="1"/>
</dbReference>
<dbReference type="GO" id="GO:1990481">
    <property type="term" value="P:mRNA pseudouridine synthesis"/>
    <property type="evidence" value="ECO:0007669"/>
    <property type="project" value="TreeGrafter"/>
</dbReference>
<proteinExistence type="inferred from homology"/>
<evidence type="ECO:0000256" key="3">
    <source>
        <dbReference type="ARBA" id="ARBA00012787"/>
    </source>
</evidence>
<dbReference type="GO" id="GO:0003723">
    <property type="term" value="F:RNA binding"/>
    <property type="evidence" value="ECO:0007669"/>
    <property type="project" value="InterPro"/>
</dbReference>
<gene>
    <name evidence="7" type="ORF">KC573_03265</name>
</gene>
<sequence>GMITNMSKTYTFSGVFGFTTDTWGMLGIVQAVGNIPLMQKQYSQSEFTKRIESVIDNYRGIIEQEVPVFSNMRYKNKRMYQWAREGKAYLVPKLVREREIHSLTLDSIDFIRITNLKEFVLEDITLVRGDYRQGKILKEWNNLLRLLEGKFGTSLLFPRVTITATCEKGTYIRSIIHSLGQSFGIGAMTTAIHRIKVGEFSLDAAERLEV</sequence>
<name>A0A955RWG4_UNCKA</name>
<dbReference type="Proteomes" id="UP000699691">
    <property type="component" value="Unassembled WGS sequence"/>
</dbReference>
<feature type="non-terminal residue" evidence="7">
    <location>
        <position position="1"/>
    </location>
</feature>
<reference evidence="7" key="2">
    <citation type="journal article" date="2021" name="Microbiome">
        <title>Successional dynamics and alternative stable states in a saline activated sludge microbial community over 9 years.</title>
        <authorList>
            <person name="Wang Y."/>
            <person name="Ye J."/>
            <person name="Ju F."/>
            <person name="Liu L."/>
            <person name="Boyd J.A."/>
            <person name="Deng Y."/>
            <person name="Parks D.H."/>
            <person name="Jiang X."/>
            <person name="Yin X."/>
            <person name="Woodcroft B.J."/>
            <person name="Tyson G.W."/>
            <person name="Hugenholtz P."/>
            <person name="Polz M.F."/>
            <person name="Zhang T."/>
        </authorList>
    </citation>
    <scope>NUCLEOTIDE SEQUENCE</scope>
    <source>
        <strain evidence="7">HKST-UBA02</strain>
    </source>
</reference>
<evidence type="ECO:0000259" key="6">
    <source>
        <dbReference type="Pfam" id="PF01509"/>
    </source>
</evidence>
<dbReference type="SUPFAM" id="SSF55120">
    <property type="entry name" value="Pseudouridine synthase"/>
    <property type="match status" value="1"/>
</dbReference>
<evidence type="ECO:0000256" key="5">
    <source>
        <dbReference type="ARBA" id="ARBA00023235"/>
    </source>
</evidence>
<dbReference type="PANTHER" id="PTHR13767">
    <property type="entry name" value="TRNA-PSEUDOURIDINE SYNTHASE"/>
    <property type="match status" value="1"/>
</dbReference>
<feature type="domain" description="Pseudouridine synthase II N-terminal" evidence="6">
    <location>
        <begin position="3"/>
        <end position="109"/>
    </location>
</feature>
<evidence type="ECO:0000256" key="1">
    <source>
        <dbReference type="ARBA" id="ARBA00000385"/>
    </source>
</evidence>